<dbReference type="PANTHER" id="PTHR33219">
    <property type="entry name" value="YLMG HOMOLOG PROTEIN 2, CHLOROPLASTIC"/>
    <property type="match status" value="1"/>
</dbReference>
<evidence type="ECO:0000313" key="4">
    <source>
        <dbReference type="Proteomes" id="UP000256970"/>
    </source>
</evidence>
<proteinExistence type="predicted"/>
<dbReference type="GO" id="GO:0016020">
    <property type="term" value="C:membrane"/>
    <property type="evidence" value="ECO:0007669"/>
    <property type="project" value="InterPro"/>
</dbReference>
<dbReference type="Proteomes" id="UP000256970">
    <property type="component" value="Unassembled WGS sequence"/>
</dbReference>
<keyword evidence="1" id="KW-0472">Membrane</keyword>
<reference evidence="2 4" key="1">
    <citation type="submission" date="2016-10" db="EMBL/GenBank/DDBJ databases">
        <authorList>
            <person name="Cai Z."/>
        </authorList>
    </citation>
    <scope>NUCLEOTIDE SEQUENCE [LARGE SCALE GENOMIC DNA]</scope>
</reference>
<dbReference type="GO" id="GO:0010020">
    <property type="term" value="P:chloroplast fission"/>
    <property type="evidence" value="ECO:0007669"/>
    <property type="project" value="TreeGrafter"/>
</dbReference>
<feature type="transmembrane region" description="Helical" evidence="1">
    <location>
        <begin position="134"/>
        <end position="152"/>
    </location>
</feature>
<evidence type="ECO:0000313" key="3">
    <source>
        <dbReference type="EMBL" id="SZX78398.1"/>
    </source>
</evidence>
<keyword evidence="4" id="KW-1185">Reference proteome</keyword>
<gene>
    <name evidence="3" type="ORF">BQ4739_LOCUS18683</name>
    <name evidence="2" type="ORF">BQ4739_LOCUS9536</name>
</gene>
<dbReference type="AlphaFoldDB" id="A0A383VWV7"/>
<keyword evidence="1" id="KW-1133">Transmembrane helix</keyword>
<dbReference type="EMBL" id="FNXT01001320">
    <property type="protein sequence ID" value="SZX78398.1"/>
    <property type="molecule type" value="Genomic_DNA"/>
</dbReference>
<dbReference type="STRING" id="3088.A0A383VWV7"/>
<name>A0A383VWV7_TETOB</name>
<sequence length="237" mass="26795">MLGQRQAAVRTGSPLLQKVSRTPVVLKRRSGVLQVQCNAAAASWQASAIAAVQQQPVFQLAASVIGACQQFINVARNKFSQAFPQLQNVDKQEAKQQLMLLYRNMRAMAFLVLPLARVSQESLSAVYARTFEKAAFGFAKMYVFCLFMRVLLSWFPGIDWNAQPWTFLRLITEPYLQIYRGILPPLFGQLDFTPLFGFLILQDIVEVMAPTYTMGLHDVDTSTRWTTSDVMCYFDGF</sequence>
<protein>
    <submittedName>
        <fullName evidence="2">Uncharacterized protein</fullName>
    </submittedName>
</protein>
<dbReference type="InterPro" id="IPR003425">
    <property type="entry name" value="CCB3/YggT"/>
</dbReference>
<dbReference type="PANTHER" id="PTHR33219:SF14">
    <property type="entry name" value="PROTEIN COFACTOR ASSEMBLY OF COMPLEX C SUBUNIT B CCB3, CHLOROPLASTIC-RELATED"/>
    <property type="match status" value="1"/>
</dbReference>
<dbReference type="Pfam" id="PF02325">
    <property type="entry name" value="CCB3_YggT"/>
    <property type="match status" value="1"/>
</dbReference>
<evidence type="ECO:0000256" key="1">
    <source>
        <dbReference type="SAM" id="Phobius"/>
    </source>
</evidence>
<keyword evidence="1" id="KW-0812">Transmembrane</keyword>
<organism evidence="2 4">
    <name type="scientific">Tetradesmus obliquus</name>
    <name type="common">Green alga</name>
    <name type="synonym">Acutodesmus obliquus</name>
    <dbReference type="NCBI Taxonomy" id="3088"/>
    <lineage>
        <taxon>Eukaryota</taxon>
        <taxon>Viridiplantae</taxon>
        <taxon>Chlorophyta</taxon>
        <taxon>core chlorophytes</taxon>
        <taxon>Chlorophyceae</taxon>
        <taxon>CS clade</taxon>
        <taxon>Sphaeropleales</taxon>
        <taxon>Scenedesmaceae</taxon>
        <taxon>Tetradesmus</taxon>
    </lineage>
</organism>
<evidence type="ECO:0000313" key="2">
    <source>
        <dbReference type="EMBL" id="SZX69244.1"/>
    </source>
</evidence>
<dbReference type="EMBL" id="FNXT01000914">
    <property type="protein sequence ID" value="SZX69244.1"/>
    <property type="molecule type" value="Genomic_DNA"/>
</dbReference>
<accession>A0A383VWV7</accession>